<sequence length="75" mass="8692">MAWPPQSPDLSTIESVWDNMKRQKDLRKPTSSEDLWFVHLDVWNNLPAEFLQKLCASVPRRIDAVLKAKGGHTKY</sequence>
<dbReference type="GeneTree" id="ENSGT01030000238177"/>
<keyword evidence="2" id="KW-1185">Reference proteome</keyword>
<reference evidence="1" key="1">
    <citation type="submission" date="2025-08" db="UniProtKB">
        <authorList>
            <consortium name="Ensembl"/>
        </authorList>
    </citation>
    <scope>IDENTIFICATION</scope>
</reference>
<protein>
    <recommendedName>
        <fullName evidence="3">Tc1-like transposase DDE domain-containing protein</fullName>
    </recommendedName>
</protein>
<dbReference type="Gene3D" id="3.30.420.10">
    <property type="entry name" value="Ribonuclease H-like superfamily/Ribonuclease H"/>
    <property type="match status" value="1"/>
</dbReference>
<dbReference type="Ensembl" id="ENSSLUT00000038404.1">
    <property type="protein sequence ID" value="ENSSLUP00000037252.1"/>
    <property type="gene ID" value="ENSSLUG00000016623.1"/>
</dbReference>
<accession>A0A8C9ZBI0</accession>
<organism evidence="1 2">
    <name type="scientific">Sander lucioperca</name>
    <name type="common">Pike-perch</name>
    <name type="synonym">Perca lucioperca</name>
    <dbReference type="NCBI Taxonomy" id="283035"/>
    <lineage>
        <taxon>Eukaryota</taxon>
        <taxon>Metazoa</taxon>
        <taxon>Chordata</taxon>
        <taxon>Craniata</taxon>
        <taxon>Vertebrata</taxon>
        <taxon>Euteleostomi</taxon>
        <taxon>Actinopterygii</taxon>
        <taxon>Neopterygii</taxon>
        <taxon>Teleostei</taxon>
        <taxon>Neoteleostei</taxon>
        <taxon>Acanthomorphata</taxon>
        <taxon>Eupercaria</taxon>
        <taxon>Perciformes</taxon>
        <taxon>Percoidei</taxon>
        <taxon>Percidae</taxon>
        <taxon>Luciopercinae</taxon>
        <taxon>Sander</taxon>
    </lineage>
</organism>
<dbReference type="GO" id="GO:0003676">
    <property type="term" value="F:nucleic acid binding"/>
    <property type="evidence" value="ECO:0007669"/>
    <property type="project" value="InterPro"/>
</dbReference>
<dbReference type="Proteomes" id="UP000694568">
    <property type="component" value="Unplaced"/>
</dbReference>
<reference evidence="1" key="2">
    <citation type="submission" date="2025-09" db="UniProtKB">
        <authorList>
            <consortium name="Ensembl"/>
        </authorList>
    </citation>
    <scope>IDENTIFICATION</scope>
</reference>
<name>A0A8C9ZBI0_SANLU</name>
<evidence type="ECO:0000313" key="2">
    <source>
        <dbReference type="Proteomes" id="UP000694568"/>
    </source>
</evidence>
<dbReference type="InterPro" id="IPR036397">
    <property type="entry name" value="RNaseH_sf"/>
</dbReference>
<dbReference type="AlphaFoldDB" id="A0A8C9ZBI0"/>
<evidence type="ECO:0000313" key="1">
    <source>
        <dbReference type="Ensembl" id="ENSSLUP00000037252.1"/>
    </source>
</evidence>
<evidence type="ECO:0008006" key="3">
    <source>
        <dbReference type="Google" id="ProtNLM"/>
    </source>
</evidence>
<proteinExistence type="predicted"/>